<dbReference type="InterPro" id="IPR050111">
    <property type="entry name" value="C-type_lectin/snaclec_domain"/>
</dbReference>
<name>A0A3S1B631_ELYCH</name>
<dbReference type="SMART" id="SM00034">
    <property type="entry name" value="CLECT"/>
    <property type="match status" value="1"/>
</dbReference>
<dbReference type="Proteomes" id="UP000271974">
    <property type="component" value="Unassembled WGS sequence"/>
</dbReference>
<dbReference type="PANTHER" id="PTHR22803">
    <property type="entry name" value="MANNOSE, PHOSPHOLIPASE, LECTIN RECEPTOR RELATED"/>
    <property type="match status" value="1"/>
</dbReference>
<dbReference type="CDD" id="cd00037">
    <property type="entry name" value="CLECT"/>
    <property type="match status" value="1"/>
</dbReference>
<dbReference type="Pfam" id="PF00059">
    <property type="entry name" value="Lectin_C"/>
    <property type="match status" value="1"/>
</dbReference>
<dbReference type="PROSITE" id="PS50041">
    <property type="entry name" value="C_TYPE_LECTIN_2"/>
    <property type="match status" value="1"/>
</dbReference>
<feature type="domain" description="C-type lectin" evidence="1">
    <location>
        <begin position="42"/>
        <end position="158"/>
    </location>
</feature>
<protein>
    <recommendedName>
        <fullName evidence="1">C-type lectin domain-containing protein</fullName>
    </recommendedName>
</protein>
<accession>A0A3S1B631</accession>
<proteinExistence type="predicted"/>
<reference evidence="2 3" key="1">
    <citation type="submission" date="2019-01" db="EMBL/GenBank/DDBJ databases">
        <title>A draft genome assembly of the solar-powered sea slug Elysia chlorotica.</title>
        <authorList>
            <person name="Cai H."/>
            <person name="Li Q."/>
            <person name="Fang X."/>
            <person name="Li J."/>
            <person name="Curtis N.E."/>
            <person name="Altenburger A."/>
            <person name="Shibata T."/>
            <person name="Feng M."/>
            <person name="Maeda T."/>
            <person name="Schwartz J.A."/>
            <person name="Shigenobu S."/>
            <person name="Lundholm N."/>
            <person name="Nishiyama T."/>
            <person name="Yang H."/>
            <person name="Hasebe M."/>
            <person name="Li S."/>
            <person name="Pierce S.K."/>
            <person name="Wang J."/>
        </authorList>
    </citation>
    <scope>NUCLEOTIDE SEQUENCE [LARGE SCALE GENOMIC DNA]</scope>
    <source>
        <strain evidence="2">EC2010</strain>
        <tissue evidence="2">Whole organism of an adult</tissue>
    </source>
</reference>
<organism evidence="2 3">
    <name type="scientific">Elysia chlorotica</name>
    <name type="common">Eastern emerald elysia</name>
    <name type="synonym">Sea slug</name>
    <dbReference type="NCBI Taxonomy" id="188477"/>
    <lineage>
        <taxon>Eukaryota</taxon>
        <taxon>Metazoa</taxon>
        <taxon>Spiralia</taxon>
        <taxon>Lophotrochozoa</taxon>
        <taxon>Mollusca</taxon>
        <taxon>Gastropoda</taxon>
        <taxon>Heterobranchia</taxon>
        <taxon>Euthyneura</taxon>
        <taxon>Panpulmonata</taxon>
        <taxon>Sacoglossa</taxon>
        <taxon>Placobranchoidea</taxon>
        <taxon>Plakobranchidae</taxon>
        <taxon>Elysia</taxon>
    </lineage>
</organism>
<evidence type="ECO:0000313" key="3">
    <source>
        <dbReference type="Proteomes" id="UP000271974"/>
    </source>
</evidence>
<dbReference type="EMBL" id="RQTK01000374">
    <property type="protein sequence ID" value="RUS80748.1"/>
    <property type="molecule type" value="Genomic_DNA"/>
</dbReference>
<keyword evidence="3" id="KW-1185">Reference proteome</keyword>
<dbReference type="SUPFAM" id="SSF56436">
    <property type="entry name" value="C-type lectin-like"/>
    <property type="match status" value="1"/>
</dbReference>
<dbReference type="InterPro" id="IPR016187">
    <property type="entry name" value="CTDL_fold"/>
</dbReference>
<feature type="non-terminal residue" evidence="2">
    <location>
        <position position="258"/>
    </location>
</feature>
<evidence type="ECO:0000313" key="2">
    <source>
        <dbReference type="EMBL" id="RUS80748.1"/>
    </source>
</evidence>
<comment type="caution">
    <text evidence="2">The sequence shown here is derived from an EMBL/GenBank/DDBJ whole genome shotgun (WGS) entry which is preliminary data.</text>
</comment>
<gene>
    <name evidence="2" type="ORF">EGW08_011471</name>
</gene>
<dbReference type="OrthoDB" id="6162582at2759"/>
<dbReference type="AlphaFoldDB" id="A0A3S1B631"/>
<evidence type="ECO:0000259" key="1">
    <source>
        <dbReference type="PROSITE" id="PS50041"/>
    </source>
</evidence>
<dbReference type="InterPro" id="IPR001304">
    <property type="entry name" value="C-type_lectin-like"/>
</dbReference>
<dbReference type="InterPro" id="IPR016186">
    <property type="entry name" value="C-type_lectin-like/link_sf"/>
</dbReference>
<dbReference type="Gene3D" id="3.10.100.10">
    <property type="entry name" value="Mannose-Binding Protein A, subunit A"/>
    <property type="match status" value="1"/>
</dbReference>
<sequence>MEIPLKTIVLDLDLVIVSSLIMFYVFKTTVSQCGGGYTGFQETGTCVKLYEDPLPWKEARQRCQSEGGDLFMPLNEVSNEKVWKELVWRLTPRGVWIGMSKVDSKYQWLNEARKVDFIPWGPLQPNEGATSVCVAINYFDDSHWTDDPCIEKFFFLCEKFAEGCSSTNGYPCKQECTGKCRTRPGLKVCDERTGDCLDGCDDGYASPACKEHCQGSYGRDCAFPCNTNCGGPSNACDPVEGACTSGCKAGFQGIKCDS</sequence>